<protein>
    <recommendedName>
        <fullName evidence="2">Putative gamma-glutamylcyclotransferase</fullName>
    </recommendedName>
</protein>
<dbReference type="Gene3D" id="3.10.490.10">
    <property type="entry name" value="Gamma-glutamyl cyclotransferase-like"/>
    <property type="match status" value="1"/>
</dbReference>
<dbReference type="PANTHER" id="PTHR31544:SF2">
    <property type="entry name" value="AIG2-LIKE PROTEIN D"/>
    <property type="match status" value="1"/>
</dbReference>
<dbReference type="InterPro" id="IPR036568">
    <property type="entry name" value="GGCT-like_sf"/>
</dbReference>
<comment type="caution">
    <text evidence="4">The sequence shown here is derived from an EMBL/GenBank/DDBJ whole genome shotgun (WGS) entry which is preliminary data.</text>
</comment>
<accession>A0A211Z886</accession>
<dbReference type="SUPFAM" id="SSF110857">
    <property type="entry name" value="Gamma-glutamyl cyclotransferase-like"/>
    <property type="match status" value="1"/>
</dbReference>
<reference evidence="5" key="1">
    <citation type="submission" date="2017-05" db="EMBL/GenBank/DDBJ databases">
        <authorList>
            <person name="Macchi M."/>
            <person name="Festa S."/>
            <person name="Coppotelli B.M."/>
            <person name="Morelli I.S."/>
        </authorList>
    </citation>
    <scope>NUCLEOTIDE SEQUENCE [LARGE SCALE GENOMIC DNA]</scope>
    <source>
        <strain evidence="5">I</strain>
    </source>
</reference>
<evidence type="ECO:0000313" key="5">
    <source>
        <dbReference type="Proteomes" id="UP000196655"/>
    </source>
</evidence>
<dbReference type="CDD" id="cd06661">
    <property type="entry name" value="GGCT_like"/>
    <property type="match status" value="1"/>
</dbReference>
<evidence type="ECO:0000259" key="3">
    <source>
        <dbReference type="Pfam" id="PF06094"/>
    </source>
</evidence>
<sequence length="246" mass="27659">MYISDLRHITEKPTNTLTKQGNGRICGFKKFIGIDLTFDAAGSNCAAHVTMKTGGRRRAGRPGREGKRPMRLFFFGTLQDPDLFALVIGRPMAALATRPATLLGRQRRKVKGESYPILVPHPDGRVDGLLVDGFTDVEMERMQFFESDDYALQPVTVTLADGEPVEAQIYASTGALEDAGEPWHLEAWQATEKPRTLLHHEAYMSLYGKMSSAEAALRWPEVKAQADRRYAEARAERHFAERRRPR</sequence>
<proteinExistence type="predicted"/>
<keyword evidence="1" id="KW-0808">Transferase</keyword>
<dbReference type="PANTHER" id="PTHR31544">
    <property type="entry name" value="AIG2-LIKE PROTEIN D"/>
    <property type="match status" value="1"/>
</dbReference>
<gene>
    <name evidence="4" type="ORF">BWR60_30875</name>
</gene>
<evidence type="ECO:0000256" key="2">
    <source>
        <dbReference type="ARBA" id="ARBA00030602"/>
    </source>
</evidence>
<dbReference type="STRING" id="1122125.GCA_000423185_05073"/>
<organism evidence="4 5">
    <name type="scientific">Inquilinus limosus</name>
    <dbReference type="NCBI Taxonomy" id="171674"/>
    <lineage>
        <taxon>Bacteria</taxon>
        <taxon>Pseudomonadati</taxon>
        <taxon>Pseudomonadota</taxon>
        <taxon>Alphaproteobacteria</taxon>
        <taxon>Rhodospirillales</taxon>
        <taxon>Rhodospirillaceae</taxon>
        <taxon>Inquilinus</taxon>
    </lineage>
</organism>
<dbReference type="GO" id="GO:0016740">
    <property type="term" value="F:transferase activity"/>
    <property type="evidence" value="ECO:0007669"/>
    <property type="project" value="UniProtKB-KW"/>
</dbReference>
<dbReference type="Proteomes" id="UP000196655">
    <property type="component" value="Unassembled WGS sequence"/>
</dbReference>
<dbReference type="EMBL" id="NHON01000101">
    <property type="protein sequence ID" value="OWJ61443.1"/>
    <property type="molecule type" value="Genomic_DNA"/>
</dbReference>
<feature type="domain" description="Gamma-glutamylcyclotransferase AIG2-like" evidence="3">
    <location>
        <begin position="72"/>
        <end position="188"/>
    </location>
</feature>
<keyword evidence="5" id="KW-1185">Reference proteome</keyword>
<dbReference type="OrthoDB" id="8478759at2"/>
<dbReference type="InterPro" id="IPR009288">
    <property type="entry name" value="AIG2-like_dom"/>
</dbReference>
<dbReference type="InterPro" id="IPR045038">
    <property type="entry name" value="AIG2-like"/>
</dbReference>
<dbReference type="Pfam" id="PF06094">
    <property type="entry name" value="GGACT"/>
    <property type="match status" value="1"/>
</dbReference>
<evidence type="ECO:0000256" key="1">
    <source>
        <dbReference type="ARBA" id="ARBA00022679"/>
    </source>
</evidence>
<name>A0A211Z886_9PROT</name>
<dbReference type="InterPro" id="IPR013024">
    <property type="entry name" value="GGCT-like"/>
</dbReference>
<dbReference type="AlphaFoldDB" id="A0A211Z886"/>
<evidence type="ECO:0000313" key="4">
    <source>
        <dbReference type="EMBL" id="OWJ61443.1"/>
    </source>
</evidence>